<name>A0A8J5WEZ1_ZIZPA</name>
<evidence type="ECO:0000313" key="2">
    <source>
        <dbReference type="Proteomes" id="UP000729402"/>
    </source>
</evidence>
<accession>A0A8J5WEZ1</accession>
<reference evidence="1" key="2">
    <citation type="submission" date="2021-02" db="EMBL/GenBank/DDBJ databases">
        <authorList>
            <person name="Kimball J.A."/>
            <person name="Haas M.W."/>
            <person name="Macchietto M."/>
            <person name="Kono T."/>
            <person name="Duquette J."/>
            <person name="Shao M."/>
        </authorList>
    </citation>
    <scope>NUCLEOTIDE SEQUENCE</scope>
    <source>
        <tissue evidence="1">Fresh leaf tissue</tissue>
    </source>
</reference>
<dbReference type="Proteomes" id="UP000729402">
    <property type="component" value="Unassembled WGS sequence"/>
</dbReference>
<comment type="caution">
    <text evidence="1">The sequence shown here is derived from an EMBL/GenBank/DDBJ whole genome shotgun (WGS) entry which is preliminary data.</text>
</comment>
<protein>
    <submittedName>
        <fullName evidence="1">Uncharacterized protein</fullName>
    </submittedName>
</protein>
<proteinExistence type="predicted"/>
<sequence length="153" mass="16416">MRPPWEKEIPAARLDAVLPCPAASACRASRAAALHAAPLAVFCERAVVAVFHRARAALHKENAPGCHLGRCVHGASQKAAAYDLSPHGSDGKCCCYCFDLAPCEVLSPWGPLVARASVLHVENQQLRCGKSCRAEDRVDADETISEEVEIFVV</sequence>
<evidence type="ECO:0000313" key="1">
    <source>
        <dbReference type="EMBL" id="KAG8088491.1"/>
    </source>
</evidence>
<gene>
    <name evidence="1" type="ORF">GUJ93_ZPchr0010g8819</name>
</gene>
<keyword evidence="2" id="KW-1185">Reference proteome</keyword>
<dbReference type="EMBL" id="JAAALK010000082">
    <property type="protein sequence ID" value="KAG8088491.1"/>
    <property type="molecule type" value="Genomic_DNA"/>
</dbReference>
<dbReference type="PROSITE" id="PS51257">
    <property type="entry name" value="PROKAR_LIPOPROTEIN"/>
    <property type="match status" value="1"/>
</dbReference>
<organism evidence="1 2">
    <name type="scientific">Zizania palustris</name>
    <name type="common">Northern wild rice</name>
    <dbReference type="NCBI Taxonomy" id="103762"/>
    <lineage>
        <taxon>Eukaryota</taxon>
        <taxon>Viridiplantae</taxon>
        <taxon>Streptophyta</taxon>
        <taxon>Embryophyta</taxon>
        <taxon>Tracheophyta</taxon>
        <taxon>Spermatophyta</taxon>
        <taxon>Magnoliopsida</taxon>
        <taxon>Liliopsida</taxon>
        <taxon>Poales</taxon>
        <taxon>Poaceae</taxon>
        <taxon>BOP clade</taxon>
        <taxon>Oryzoideae</taxon>
        <taxon>Oryzeae</taxon>
        <taxon>Zizaniinae</taxon>
        <taxon>Zizania</taxon>
    </lineage>
</organism>
<reference evidence="1" key="1">
    <citation type="journal article" date="2021" name="bioRxiv">
        <title>Whole Genome Assembly and Annotation of Northern Wild Rice, Zizania palustris L., Supports a Whole Genome Duplication in the Zizania Genus.</title>
        <authorList>
            <person name="Haas M."/>
            <person name="Kono T."/>
            <person name="Macchietto M."/>
            <person name="Millas R."/>
            <person name="McGilp L."/>
            <person name="Shao M."/>
            <person name="Duquette J."/>
            <person name="Hirsch C.N."/>
            <person name="Kimball J."/>
        </authorList>
    </citation>
    <scope>NUCLEOTIDE SEQUENCE</scope>
    <source>
        <tissue evidence="1">Fresh leaf tissue</tissue>
    </source>
</reference>
<dbReference type="AlphaFoldDB" id="A0A8J5WEZ1"/>